<organism evidence="2 3">
    <name type="scientific">Strongyloides venezuelensis</name>
    <name type="common">Threadworm</name>
    <dbReference type="NCBI Taxonomy" id="75913"/>
    <lineage>
        <taxon>Eukaryota</taxon>
        <taxon>Metazoa</taxon>
        <taxon>Ecdysozoa</taxon>
        <taxon>Nematoda</taxon>
        <taxon>Chromadorea</taxon>
        <taxon>Rhabditida</taxon>
        <taxon>Tylenchina</taxon>
        <taxon>Panagrolaimomorpha</taxon>
        <taxon>Strongyloidoidea</taxon>
        <taxon>Strongyloididae</taxon>
        <taxon>Strongyloides</taxon>
    </lineage>
</organism>
<feature type="transmembrane region" description="Helical" evidence="1">
    <location>
        <begin position="20"/>
        <end position="41"/>
    </location>
</feature>
<evidence type="ECO:0000313" key="2">
    <source>
        <dbReference type="Proteomes" id="UP000035680"/>
    </source>
</evidence>
<keyword evidence="1" id="KW-0472">Membrane</keyword>
<name>A0A0K0EZZ3_STRVS</name>
<dbReference type="Proteomes" id="UP000035680">
    <property type="component" value="Unassembled WGS sequence"/>
</dbReference>
<reference evidence="3" key="2">
    <citation type="submission" date="2015-08" db="UniProtKB">
        <authorList>
            <consortium name="WormBaseParasite"/>
        </authorList>
    </citation>
    <scope>IDENTIFICATION</scope>
</reference>
<keyword evidence="1" id="KW-0812">Transmembrane</keyword>
<protein>
    <submittedName>
        <fullName evidence="3">Golgi to ER traffic protein 4 homolog (inferred by orthology to a human protein)</fullName>
    </submittedName>
</protein>
<reference evidence="2" key="1">
    <citation type="submission" date="2014-07" db="EMBL/GenBank/DDBJ databases">
        <authorList>
            <person name="Martin A.A"/>
            <person name="De Silva N."/>
        </authorList>
    </citation>
    <scope>NUCLEOTIDE SEQUENCE</scope>
</reference>
<keyword evidence="2" id="KW-1185">Reference proteome</keyword>
<keyword evidence="1" id="KW-1133">Transmembrane helix</keyword>
<dbReference type="AlphaFoldDB" id="A0A0K0EZZ3"/>
<evidence type="ECO:0000256" key="1">
    <source>
        <dbReference type="SAM" id="Phobius"/>
    </source>
</evidence>
<accession>A0A0K0EZZ3</accession>
<dbReference type="WBParaSite" id="SVE_0210300.1">
    <property type="protein sequence ID" value="SVE_0210300.1"/>
    <property type="gene ID" value="SVE_0210300"/>
</dbReference>
<proteinExistence type="predicted"/>
<dbReference type="STRING" id="75913.A0A0K0EZZ3"/>
<evidence type="ECO:0000313" key="3">
    <source>
        <dbReference type="WBParaSite" id="SVE_0210300.1"/>
    </source>
</evidence>
<sequence length="129" mass="15213">MTSHVLFYQQKPAYASQVGNFLWLFIACLEVKYFKLTLILIKRRERIYCLVDDGEKYIDRITEYLCNIKKKMSKSRGNMLWRLMNIFGCNKGSKKEVKTVEVFSDSLVSNKDILETPSNIHSFETIKDR</sequence>